<gene>
    <name evidence="1" type="ORF">RC74_14945</name>
</gene>
<reference evidence="1 2" key="1">
    <citation type="submission" date="2016-02" db="EMBL/GenBank/DDBJ databases">
        <title>Complete genome sequence of Halocynthiibacter arcticus PAMC 20958t from arctic marine sediment.</title>
        <authorList>
            <person name="Lee Y.M."/>
            <person name="Baek K."/>
            <person name="Lee H.K."/>
            <person name="Shin S.C."/>
        </authorList>
    </citation>
    <scope>NUCLEOTIDE SEQUENCE [LARGE SCALE GENOMIC DNA]</scope>
    <source>
        <strain evidence="1">PAMC 20958</strain>
    </source>
</reference>
<dbReference type="OrthoDB" id="7873197at2"/>
<sequence length="113" mass="12549">MTLITPIEDIGSAESLLLVAEKQVQRLIGAVEGVLQTNETSQDLDTKEAVALSKDLSKALQTLFEERSRVEKLRKQKSGIVHDFALDFDRARLDIGSRLARLRRANNTGDVSE</sequence>
<evidence type="ECO:0000313" key="1">
    <source>
        <dbReference type="EMBL" id="AML52399.1"/>
    </source>
</evidence>
<evidence type="ECO:0000313" key="2">
    <source>
        <dbReference type="Proteomes" id="UP000070371"/>
    </source>
</evidence>
<dbReference type="AlphaFoldDB" id="A0A126V3Y4"/>
<dbReference type="STRING" id="1579316.RC74_14945"/>
<dbReference type="KEGG" id="hat:RC74_14945"/>
<dbReference type="EMBL" id="CP014327">
    <property type="protein sequence ID" value="AML52399.1"/>
    <property type="molecule type" value="Genomic_DNA"/>
</dbReference>
<keyword evidence="2" id="KW-1185">Reference proteome</keyword>
<name>A0A126V3Y4_9RHOB</name>
<organism evidence="1 2">
    <name type="scientific">Falsihalocynthiibacter arcticus</name>
    <dbReference type="NCBI Taxonomy" id="1579316"/>
    <lineage>
        <taxon>Bacteria</taxon>
        <taxon>Pseudomonadati</taxon>
        <taxon>Pseudomonadota</taxon>
        <taxon>Alphaproteobacteria</taxon>
        <taxon>Rhodobacterales</taxon>
        <taxon>Roseobacteraceae</taxon>
        <taxon>Falsihalocynthiibacter</taxon>
    </lineage>
</organism>
<dbReference type="Proteomes" id="UP000070371">
    <property type="component" value="Chromosome"/>
</dbReference>
<protein>
    <submittedName>
        <fullName evidence="1">Uncharacterized protein</fullName>
    </submittedName>
</protein>
<proteinExistence type="predicted"/>
<accession>A0A126V3Y4</accession>
<dbReference type="RefSeq" id="WP_039002062.1">
    <property type="nucleotide sequence ID" value="NZ_CP014327.1"/>
</dbReference>